<dbReference type="GO" id="GO:0045003">
    <property type="term" value="P:double-strand break repair via synthesis-dependent strand annealing"/>
    <property type="evidence" value="ECO:0007669"/>
    <property type="project" value="TreeGrafter"/>
</dbReference>
<dbReference type="AlphaFoldDB" id="A0A8X6GQ93"/>
<keyword evidence="6" id="KW-1185">Reference proteome</keyword>
<sequence>MGRTGRLRGGKIIILIAEGKEEQMYNSCESKKKSVHRSITKGFAFAQLYQNSPSLIPPDVKPTCVKTVVTVEARRAPLKFKGHHTQHHTCNFKEIRTVFRVNPEFFPYTPLPF</sequence>
<keyword evidence="2" id="KW-0378">Hydrolase</keyword>
<dbReference type="Proteomes" id="UP000887116">
    <property type="component" value="Unassembled WGS sequence"/>
</dbReference>
<evidence type="ECO:0000256" key="4">
    <source>
        <dbReference type="ARBA" id="ARBA00022840"/>
    </source>
</evidence>
<accession>A0A8X6GQ93</accession>
<keyword evidence="1" id="KW-0547">Nucleotide-binding</keyword>
<name>A0A8X6GQ93_TRICU</name>
<dbReference type="GO" id="GO:0036297">
    <property type="term" value="P:interstrand cross-link repair"/>
    <property type="evidence" value="ECO:0007669"/>
    <property type="project" value="TreeGrafter"/>
</dbReference>
<evidence type="ECO:0000313" key="5">
    <source>
        <dbReference type="EMBL" id="GFQ87313.1"/>
    </source>
</evidence>
<evidence type="ECO:0000256" key="1">
    <source>
        <dbReference type="ARBA" id="ARBA00022741"/>
    </source>
</evidence>
<dbReference type="OrthoDB" id="10511401at2759"/>
<keyword evidence="3" id="KW-0347">Helicase</keyword>
<dbReference type="EMBL" id="BMAO01003366">
    <property type="protein sequence ID" value="GFQ87313.1"/>
    <property type="molecule type" value="Genomic_DNA"/>
</dbReference>
<organism evidence="5 6">
    <name type="scientific">Trichonephila clavata</name>
    <name type="common">Joro spider</name>
    <name type="synonym">Nephila clavata</name>
    <dbReference type="NCBI Taxonomy" id="2740835"/>
    <lineage>
        <taxon>Eukaryota</taxon>
        <taxon>Metazoa</taxon>
        <taxon>Ecdysozoa</taxon>
        <taxon>Arthropoda</taxon>
        <taxon>Chelicerata</taxon>
        <taxon>Arachnida</taxon>
        <taxon>Araneae</taxon>
        <taxon>Araneomorphae</taxon>
        <taxon>Entelegynae</taxon>
        <taxon>Araneoidea</taxon>
        <taxon>Nephilidae</taxon>
        <taxon>Trichonephila</taxon>
    </lineage>
</organism>
<dbReference type="GO" id="GO:0009378">
    <property type="term" value="F:four-way junction helicase activity"/>
    <property type="evidence" value="ECO:0007669"/>
    <property type="project" value="TreeGrafter"/>
</dbReference>
<keyword evidence="4" id="KW-0067">ATP-binding</keyword>
<dbReference type="GO" id="GO:0005524">
    <property type="term" value="F:ATP binding"/>
    <property type="evidence" value="ECO:0007669"/>
    <property type="project" value="UniProtKB-KW"/>
</dbReference>
<reference evidence="5" key="1">
    <citation type="submission" date="2020-07" db="EMBL/GenBank/DDBJ databases">
        <title>Multicomponent nature underlies the extraordinary mechanical properties of spider dragline silk.</title>
        <authorList>
            <person name="Kono N."/>
            <person name="Nakamura H."/>
            <person name="Mori M."/>
            <person name="Yoshida Y."/>
            <person name="Ohtoshi R."/>
            <person name="Malay A.D."/>
            <person name="Moran D.A.P."/>
            <person name="Tomita M."/>
            <person name="Numata K."/>
            <person name="Arakawa K."/>
        </authorList>
    </citation>
    <scope>NUCLEOTIDE SEQUENCE</scope>
</reference>
<evidence type="ECO:0000256" key="3">
    <source>
        <dbReference type="ARBA" id="ARBA00022806"/>
    </source>
</evidence>
<proteinExistence type="predicted"/>
<dbReference type="GO" id="GO:0000400">
    <property type="term" value="F:four-way junction DNA binding"/>
    <property type="evidence" value="ECO:0007669"/>
    <property type="project" value="TreeGrafter"/>
</dbReference>
<dbReference type="GO" id="GO:0016787">
    <property type="term" value="F:hydrolase activity"/>
    <property type="evidence" value="ECO:0007669"/>
    <property type="project" value="UniProtKB-KW"/>
</dbReference>
<dbReference type="PANTHER" id="PTHR14025:SF20">
    <property type="entry name" value="FANCONI ANEMIA GROUP M PROTEIN"/>
    <property type="match status" value="1"/>
</dbReference>
<evidence type="ECO:0000256" key="2">
    <source>
        <dbReference type="ARBA" id="ARBA00022801"/>
    </source>
</evidence>
<evidence type="ECO:0000313" key="6">
    <source>
        <dbReference type="Proteomes" id="UP000887116"/>
    </source>
</evidence>
<dbReference type="GO" id="GO:0043138">
    <property type="term" value="F:3'-5' DNA helicase activity"/>
    <property type="evidence" value="ECO:0007669"/>
    <property type="project" value="TreeGrafter"/>
</dbReference>
<comment type="caution">
    <text evidence="5">The sequence shown here is derived from an EMBL/GenBank/DDBJ whole genome shotgun (WGS) entry which is preliminary data.</text>
</comment>
<dbReference type="PANTHER" id="PTHR14025">
    <property type="entry name" value="FANCONI ANEMIA GROUP M FANCM FAMILY MEMBER"/>
    <property type="match status" value="1"/>
</dbReference>
<gene>
    <name evidence="5" type="primary">FANCM</name>
    <name evidence="5" type="ORF">TNCT_214841</name>
</gene>
<protein>
    <submittedName>
        <fullName evidence="5">Fanconi anemia group M protein</fullName>
    </submittedName>
</protein>